<accession>A0A1I8PR62</accession>
<sequence>METTKETSNEACAKDAGEMKLKCFVIIVGFDLSRDGLKEDIERIKNTFRRLFDATILILENKTKKEIMKEYRNLFLNKHTFAEYKFVAVFCLSHGLDDGQLILNPGREIVDAQRLLLNPFFKFEQLDQKLKWLVVQSCRGDLNDYRPLQHDGITGVFPDFHFISYCTGEGTVSFQLNTEGKIYIQTLCKELETNVREKSLCEMLDNVNLSFVNLGIAQPARPDYKKNVNDYRFYE</sequence>
<evidence type="ECO:0000256" key="1">
    <source>
        <dbReference type="ARBA" id="ARBA00010134"/>
    </source>
</evidence>
<evidence type="ECO:0000256" key="2">
    <source>
        <dbReference type="RuleBase" id="RU003971"/>
    </source>
</evidence>
<evidence type="ECO:0000313" key="6">
    <source>
        <dbReference type="Proteomes" id="UP000095300"/>
    </source>
</evidence>
<reference evidence="5" key="1">
    <citation type="submission" date="2020-05" db="UniProtKB">
        <authorList>
            <consortium name="EnsemblMetazoa"/>
        </authorList>
    </citation>
    <scope>IDENTIFICATION</scope>
    <source>
        <strain evidence="5">USDA</strain>
    </source>
</reference>
<dbReference type="InterPro" id="IPR029030">
    <property type="entry name" value="Caspase-like_dom_sf"/>
</dbReference>
<name>A0A1I8PR62_STOCA</name>
<gene>
    <name evidence="5" type="primary">106085300</name>
</gene>
<protein>
    <recommendedName>
        <fullName evidence="7">Caspase family p20 domain-containing protein</fullName>
    </recommendedName>
</protein>
<evidence type="ECO:0000259" key="4">
    <source>
        <dbReference type="PROSITE" id="PS50208"/>
    </source>
</evidence>
<feature type="domain" description="Caspase family p10" evidence="3">
    <location>
        <begin position="162"/>
        <end position="211"/>
    </location>
</feature>
<dbReference type="VEuPathDB" id="VectorBase:SCAU010342"/>
<dbReference type="InterPro" id="IPR052039">
    <property type="entry name" value="Caspase-related_regulators"/>
</dbReference>
<dbReference type="InterPro" id="IPR011600">
    <property type="entry name" value="Pept_C14_caspase"/>
</dbReference>
<dbReference type="EnsemblMetazoa" id="SCAU010342-RA">
    <property type="protein sequence ID" value="SCAU010342-PA"/>
    <property type="gene ID" value="SCAU010342"/>
</dbReference>
<evidence type="ECO:0000259" key="3">
    <source>
        <dbReference type="PROSITE" id="PS50207"/>
    </source>
</evidence>
<keyword evidence="6" id="KW-1185">Reference proteome</keyword>
<dbReference type="InterPro" id="IPR002138">
    <property type="entry name" value="Pept_C14_p10"/>
</dbReference>
<evidence type="ECO:0000313" key="5">
    <source>
        <dbReference type="EnsemblMetazoa" id="SCAU010342-PA"/>
    </source>
</evidence>
<dbReference type="PANTHER" id="PTHR22576">
    <property type="entry name" value="MUCOSA ASSOCIATED LYMPHOID TISSUE LYMPHOMA TRANSLOCATION PROTEIN 1/PARACASPASE"/>
    <property type="match status" value="1"/>
</dbReference>
<evidence type="ECO:0008006" key="7">
    <source>
        <dbReference type="Google" id="ProtNLM"/>
    </source>
</evidence>
<proteinExistence type="inferred from homology"/>
<dbReference type="Gene3D" id="3.40.50.1460">
    <property type="match status" value="1"/>
</dbReference>
<dbReference type="PROSITE" id="PS50208">
    <property type="entry name" value="CASPASE_P20"/>
    <property type="match status" value="1"/>
</dbReference>
<feature type="domain" description="Caspase family p20" evidence="4">
    <location>
        <begin position="34"/>
        <end position="142"/>
    </location>
</feature>
<dbReference type="PROSITE" id="PS50207">
    <property type="entry name" value="CASPASE_P10"/>
    <property type="match status" value="1"/>
</dbReference>
<organism evidence="5 6">
    <name type="scientific">Stomoxys calcitrans</name>
    <name type="common">Stable fly</name>
    <name type="synonym">Conops calcitrans</name>
    <dbReference type="NCBI Taxonomy" id="35570"/>
    <lineage>
        <taxon>Eukaryota</taxon>
        <taxon>Metazoa</taxon>
        <taxon>Ecdysozoa</taxon>
        <taxon>Arthropoda</taxon>
        <taxon>Hexapoda</taxon>
        <taxon>Insecta</taxon>
        <taxon>Pterygota</taxon>
        <taxon>Neoptera</taxon>
        <taxon>Endopterygota</taxon>
        <taxon>Diptera</taxon>
        <taxon>Brachycera</taxon>
        <taxon>Muscomorpha</taxon>
        <taxon>Muscoidea</taxon>
        <taxon>Muscidae</taxon>
        <taxon>Stomoxys</taxon>
    </lineage>
</organism>
<dbReference type="SMART" id="SM00115">
    <property type="entry name" value="CASc"/>
    <property type="match status" value="1"/>
</dbReference>
<dbReference type="KEGG" id="scac:106085300"/>
<dbReference type="InterPro" id="IPR015917">
    <property type="entry name" value="Pept_C14A"/>
</dbReference>
<dbReference type="PANTHER" id="PTHR22576:SF41">
    <property type="entry name" value="CASPASE 14, APOPTOSIS-RELATED CYSTEINE PEPTIDASE"/>
    <property type="match status" value="1"/>
</dbReference>
<dbReference type="OrthoDB" id="6114029at2759"/>
<dbReference type="GO" id="GO:0004197">
    <property type="term" value="F:cysteine-type endopeptidase activity"/>
    <property type="evidence" value="ECO:0007669"/>
    <property type="project" value="InterPro"/>
</dbReference>
<dbReference type="GO" id="GO:0006508">
    <property type="term" value="P:proteolysis"/>
    <property type="evidence" value="ECO:0007669"/>
    <property type="project" value="InterPro"/>
</dbReference>
<comment type="similarity">
    <text evidence="1 2">Belongs to the peptidase C14A family.</text>
</comment>
<dbReference type="Proteomes" id="UP000095300">
    <property type="component" value="Unassembled WGS sequence"/>
</dbReference>
<dbReference type="STRING" id="35570.A0A1I8PR62"/>
<dbReference type="InterPro" id="IPR001309">
    <property type="entry name" value="Pept_C14_p20"/>
</dbReference>
<dbReference type="Pfam" id="PF00656">
    <property type="entry name" value="Peptidase_C14"/>
    <property type="match status" value="1"/>
</dbReference>
<dbReference type="SUPFAM" id="SSF52129">
    <property type="entry name" value="Caspase-like"/>
    <property type="match status" value="1"/>
</dbReference>
<dbReference type="AlphaFoldDB" id="A0A1I8PR62"/>